<evidence type="ECO:0000256" key="4">
    <source>
        <dbReference type="ARBA" id="ARBA00023157"/>
    </source>
</evidence>
<dbReference type="InterPro" id="IPR013766">
    <property type="entry name" value="Thioredoxin_domain"/>
</dbReference>
<feature type="site" description="Contributes to redox potential value" evidence="8">
    <location>
        <position position="40"/>
    </location>
</feature>
<evidence type="ECO:0000313" key="12">
    <source>
        <dbReference type="Proteomes" id="UP000199341"/>
    </source>
</evidence>
<dbReference type="GO" id="GO:0045454">
    <property type="term" value="P:cell redox homeostasis"/>
    <property type="evidence" value="ECO:0007669"/>
    <property type="project" value="TreeGrafter"/>
</dbReference>
<dbReference type="SUPFAM" id="SSF52833">
    <property type="entry name" value="Thioredoxin-like"/>
    <property type="match status" value="1"/>
</dbReference>
<dbReference type="GO" id="GO:0015035">
    <property type="term" value="F:protein-disulfide reductase activity"/>
    <property type="evidence" value="ECO:0007669"/>
    <property type="project" value="UniProtKB-UniRule"/>
</dbReference>
<keyword evidence="5 9" id="KW-0676">Redox-active center</keyword>
<gene>
    <name evidence="11" type="ORF">SAMN05216259_102176</name>
</gene>
<dbReference type="Pfam" id="PF00085">
    <property type="entry name" value="Thioredoxin"/>
    <property type="match status" value="1"/>
</dbReference>
<evidence type="ECO:0000259" key="10">
    <source>
        <dbReference type="PROSITE" id="PS51352"/>
    </source>
</evidence>
<dbReference type="STRING" id="310781.SAMN05216259_102176"/>
<dbReference type="AlphaFoldDB" id="A0A1G9XL15"/>
<evidence type="ECO:0000256" key="9">
    <source>
        <dbReference type="PIRSR" id="PIRSR000077-4"/>
    </source>
</evidence>
<evidence type="ECO:0000313" key="11">
    <source>
        <dbReference type="EMBL" id="SDM97106.1"/>
    </source>
</evidence>
<sequence>MAENIKDTKPKHVTDETFAAEVLASDKPVLVDFWAEWCGPCRQIAPSLEAIAAEHPDEITIVKLNIDENPVTAAQYGVMSIPTLNVYKGGEVVKTIVGAKPKAALVRDLSDFIG</sequence>
<feature type="site" description="Deprotonates C-terminal active site Cys" evidence="8">
    <location>
        <position position="32"/>
    </location>
</feature>
<keyword evidence="4 9" id="KW-1015">Disulfide bond</keyword>
<dbReference type="PROSITE" id="PS00194">
    <property type="entry name" value="THIOREDOXIN_1"/>
    <property type="match status" value="1"/>
</dbReference>
<dbReference type="CDD" id="cd02947">
    <property type="entry name" value="TRX_family"/>
    <property type="match status" value="1"/>
</dbReference>
<evidence type="ECO:0000256" key="1">
    <source>
        <dbReference type="ARBA" id="ARBA00008987"/>
    </source>
</evidence>
<dbReference type="NCBIfam" id="TIGR01068">
    <property type="entry name" value="thioredoxin"/>
    <property type="match status" value="1"/>
</dbReference>
<dbReference type="FunFam" id="3.40.30.10:FF:000001">
    <property type="entry name" value="Thioredoxin"/>
    <property type="match status" value="1"/>
</dbReference>
<comment type="similarity">
    <text evidence="1 7">Belongs to the thioredoxin family.</text>
</comment>
<proteinExistence type="inferred from homology"/>
<dbReference type="GO" id="GO:0005829">
    <property type="term" value="C:cytosol"/>
    <property type="evidence" value="ECO:0007669"/>
    <property type="project" value="TreeGrafter"/>
</dbReference>
<evidence type="ECO:0000256" key="6">
    <source>
        <dbReference type="NCBIfam" id="TIGR01068"/>
    </source>
</evidence>
<dbReference type="InterPro" id="IPR005746">
    <property type="entry name" value="Thioredoxin"/>
</dbReference>
<protein>
    <recommendedName>
        <fullName evidence="6 7">Thioredoxin</fullName>
    </recommendedName>
</protein>
<feature type="domain" description="Thioredoxin" evidence="10">
    <location>
        <begin position="1"/>
        <end position="114"/>
    </location>
</feature>
<reference evidence="11 12" key="1">
    <citation type="submission" date="2016-10" db="EMBL/GenBank/DDBJ databases">
        <authorList>
            <person name="de Groot N.N."/>
        </authorList>
    </citation>
    <scope>NUCLEOTIDE SEQUENCE [LARGE SCALE GENOMIC DNA]</scope>
    <source>
        <strain evidence="11 12">CGMCC 4.2022</strain>
    </source>
</reference>
<feature type="active site" description="Nucleophile" evidence="8">
    <location>
        <position position="38"/>
    </location>
</feature>
<evidence type="ECO:0000256" key="8">
    <source>
        <dbReference type="PIRSR" id="PIRSR000077-1"/>
    </source>
</evidence>
<dbReference type="InterPro" id="IPR036249">
    <property type="entry name" value="Thioredoxin-like_sf"/>
</dbReference>
<evidence type="ECO:0000256" key="7">
    <source>
        <dbReference type="PIRNR" id="PIRNR000077"/>
    </source>
</evidence>
<evidence type="ECO:0000256" key="5">
    <source>
        <dbReference type="ARBA" id="ARBA00023284"/>
    </source>
</evidence>
<feature type="active site" description="Nucleophile" evidence="8">
    <location>
        <position position="41"/>
    </location>
</feature>
<dbReference type="PRINTS" id="PR00421">
    <property type="entry name" value="THIOREDOXIN"/>
</dbReference>
<organism evidence="11 12">
    <name type="scientific">Actinacidiphila guanduensis</name>
    <dbReference type="NCBI Taxonomy" id="310781"/>
    <lineage>
        <taxon>Bacteria</taxon>
        <taxon>Bacillati</taxon>
        <taxon>Actinomycetota</taxon>
        <taxon>Actinomycetes</taxon>
        <taxon>Kitasatosporales</taxon>
        <taxon>Streptomycetaceae</taxon>
        <taxon>Actinacidiphila</taxon>
    </lineage>
</organism>
<evidence type="ECO:0000256" key="3">
    <source>
        <dbReference type="ARBA" id="ARBA00022982"/>
    </source>
</evidence>
<dbReference type="EMBL" id="FNIE01000002">
    <property type="protein sequence ID" value="SDM97106.1"/>
    <property type="molecule type" value="Genomic_DNA"/>
</dbReference>
<feature type="disulfide bond" description="Redox-active" evidence="9">
    <location>
        <begin position="38"/>
        <end position="41"/>
    </location>
</feature>
<feature type="site" description="Contributes to redox potential value" evidence="8">
    <location>
        <position position="39"/>
    </location>
</feature>
<dbReference type="PANTHER" id="PTHR45663:SF11">
    <property type="entry name" value="GEO12009P1"/>
    <property type="match status" value="1"/>
</dbReference>
<dbReference type="PIRSF" id="PIRSF000077">
    <property type="entry name" value="Thioredoxin"/>
    <property type="match status" value="1"/>
</dbReference>
<dbReference type="InterPro" id="IPR017937">
    <property type="entry name" value="Thioredoxin_CS"/>
</dbReference>
<accession>A0A1G9XL15</accession>
<keyword evidence="3" id="KW-0249">Electron transport</keyword>
<dbReference type="PROSITE" id="PS51352">
    <property type="entry name" value="THIOREDOXIN_2"/>
    <property type="match status" value="1"/>
</dbReference>
<dbReference type="Proteomes" id="UP000199341">
    <property type="component" value="Unassembled WGS sequence"/>
</dbReference>
<name>A0A1G9XL15_9ACTN</name>
<keyword evidence="2" id="KW-0813">Transport</keyword>
<dbReference type="PANTHER" id="PTHR45663">
    <property type="entry name" value="GEO12009P1"/>
    <property type="match status" value="1"/>
</dbReference>
<keyword evidence="12" id="KW-1185">Reference proteome</keyword>
<evidence type="ECO:0000256" key="2">
    <source>
        <dbReference type="ARBA" id="ARBA00022448"/>
    </source>
</evidence>
<dbReference type="Gene3D" id="3.40.30.10">
    <property type="entry name" value="Glutaredoxin"/>
    <property type="match status" value="1"/>
</dbReference>